<protein>
    <submittedName>
        <fullName evidence="1">Uncharacterized protein</fullName>
    </submittedName>
</protein>
<sequence length="276" mass="31741">LHAEVSQPVFLGCVWALAGLSLIFVLVRCFIKMMTFKRVSSDDVIAFIAWGMFLANIILWTVKSPILYRNYEVLQGKHPFDQVEIERYGSFIRCIGAFTSIFYASLWSVKLSVLLFFRRLGNQIRRYEIWWWCVTAVTVSTWLICMADVDWPCNTKPIQWIMLNCSSQNKINFQNRTFYANCALDILSDCLIVSIPILILWNVHVPLRKKIILTGIFSATVIVMVVSIIRVTVVNSKHQSAEIAWLVFWSFVENGTAIMISCVASFRQLFVASQDQ</sequence>
<accession>A0ACB6QUW2</accession>
<reference evidence="1" key="1">
    <citation type="journal article" date="2020" name="Stud. Mycol.">
        <title>101 Dothideomycetes genomes: a test case for predicting lifestyles and emergence of pathogens.</title>
        <authorList>
            <person name="Haridas S."/>
            <person name="Albert R."/>
            <person name="Binder M."/>
            <person name="Bloem J."/>
            <person name="Labutti K."/>
            <person name="Salamov A."/>
            <person name="Andreopoulos B."/>
            <person name="Baker S."/>
            <person name="Barry K."/>
            <person name="Bills G."/>
            <person name="Bluhm B."/>
            <person name="Cannon C."/>
            <person name="Castanera R."/>
            <person name="Culley D."/>
            <person name="Daum C."/>
            <person name="Ezra D."/>
            <person name="Gonzalez J."/>
            <person name="Henrissat B."/>
            <person name="Kuo A."/>
            <person name="Liang C."/>
            <person name="Lipzen A."/>
            <person name="Lutzoni F."/>
            <person name="Magnuson J."/>
            <person name="Mondo S."/>
            <person name="Nolan M."/>
            <person name="Ohm R."/>
            <person name="Pangilinan J."/>
            <person name="Park H.-J."/>
            <person name="Ramirez L."/>
            <person name="Alfaro M."/>
            <person name="Sun H."/>
            <person name="Tritt A."/>
            <person name="Yoshinaga Y."/>
            <person name="Zwiers L.-H."/>
            <person name="Turgeon B."/>
            <person name="Goodwin S."/>
            <person name="Spatafora J."/>
            <person name="Crous P."/>
            <person name="Grigoriev I."/>
        </authorList>
    </citation>
    <scope>NUCLEOTIDE SEQUENCE</scope>
    <source>
        <strain evidence="1">ATCC 200398</strain>
    </source>
</reference>
<keyword evidence="2" id="KW-1185">Reference proteome</keyword>
<evidence type="ECO:0000313" key="2">
    <source>
        <dbReference type="Proteomes" id="UP000799755"/>
    </source>
</evidence>
<dbReference type="Proteomes" id="UP000799755">
    <property type="component" value="Unassembled WGS sequence"/>
</dbReference>
<feature type="non-terminal residue" evidence="1">
    <location>
        <position position="276"/>
    </location>
</feature>
<comment type="caution">
    <text evidence="1">The sequence shown here is derived from an EMBL/GenBank/DDBJ whole genome shotgun (WGS) entry which is preliminary data.</text>
</comment>
<evidence type="ECO:0000313" key="1">
    <source>
        <dbReference type="EMBL" id="KAF2470378.1"/>
    </source>
</evidence>
<proteinExistence type="predicted"/>
<dbReference type="EMBL" id="MU003508">
    <property type="protein sequence ID" value="KAF2470378.1"/>
    <property type="molecule type" value="Genomic_DNA"/>
</dbReference>
<gene>
    <name evidence="1" type="ORF">BDR25DRAFT_151954</name>
</gene>
<name>A0ACB6QUW2_9PLEO</name>
<organism evidence="1 2">
    <name type="scientific">Lindgomyces ingoldianus</name>
    <dbReference type="NCBI Taxonomy" id="673940"/>
    <lineage>
        <taxon>Eukaryota</taxon>
        <taxon>Fungi</taxon>
        <taxon>Dikarya</taxon>
        <taxon>Ascomycota</taxon>
        <taxon>Pezizomycotina</taxon>
        <taxon>Dothideomycetes</taxon>
        <taxon>Pleosporomycetidae</taxon>
        <taxon>Pleosporales</taxon>
        <taxon>Lindgomycetaceae</taxon>
        <taxon>Lindgomyces</taxon>
    </lineage>
</organism>
<feature type="non-terminal residue" evidence="1">
    <location>
        <position position="1"/>
    </location>
</feature>